<protein>
    <submittedName>
        <fullName evidence="2">Uncharacterized protein</fullName>
    </submittedName>
</protein>
<proteinExistence type="predicted"/>
<name>A0AAW9TSA4_RHIML</name>
<accession>A0AAW9TSA4</accession>
<evidence type="ECO:0000313" key="2">
    <source>
        <dbReference type="EMBL" id="MQW35035.1"/>
    </source>
</evidence>
<feature type="signal peptide" evidence="1">
    <location>
        <begin position="1"/>
        <end position="22"/>
    </location>
</feature>
<organism evidence="2 3">
    <name type="scientific">Rhizobium meliloti</name>
    <name type="common">Ensifer meliloti</name>
    <name type="synonym">Sinorhizobium meliloti</name>
    <dbReference type="NCBI Taxonomy" id="382"/>
    <lineage>
        <taxon>Bacteria</taxon>
        <taxon>Pseudomonadati</taxon>
        <taxon>Pseudomonadota</taxon>
        <taxon>Alphaproteobacteria</taxon>
        <taxon>Hyphomicrobiales</taxon>
        <taxon>Rhizobiaceae</taxon>
        <taxon>Sinorhizobium/Ensifer group</taxon>
        <taxon>Sinorhizobium</taxon>
    </lineage>
</organism>
<sequence length="144" mass="14277">MQPLKPISATAATLALTLATHASTTVVANRAAGITMTLPAATGTGAKYKIVVGTTVTSNSLKVQVANATDVMTGTALFGQDAADTAVLFETAADSDTITMNGSTTGGIKGDIIELEDLASGLWGVTVRGSATGTEATPFSAAVS</sequence>
<dbReference type="AlphaFoldDB" id="A0AAW9TSA4"/>
<dbReference type="Proteomes" id="UP000429484">
    <property type="component" value="Unassembled WGS sequence"/>
</dbReference>
<reference evidence="2 3" key="1">
    <citation type="journal article" date="2013" name="Genome Biol.">
        <title>Comparative genomics of the core and accessory genomes of 48 Sinorhizobium strains comprising five genospecies.</title>
        <authorList>
            <person name="Sugawara M."/>
            <person name="Epstein B."/>
            <person name="Badgley B.D."/>
            <person name="Unno T."/>
            <person name="Xu L."/>
            <person name="Reese J."/>
            <person name="Gyaneshwar P."/>
            <person name="Denny R."/>
            <person name="Mudge J."/>
            <person name="Bharti A.K."/>
            <person name="Farmer A.D."/>
            <person name="May G.D."/>
            <person name="Woodward J.E."/>
            <person name="Medigue C."/>
            <person name="Vallenet D."/>
            <person name="Lajus A."/>
            <person name="Rouy Z."/>
            <person name="Martinez-Vaz B."/>
            <person name="Tiffin P."/>
            <person name="Young N.D."/>
            <person name="Sadowsky M.J."/>
        </authorList>
    </citation>
    <scope>NUCLEOTIDE SEQUENCE [LARGE SCALE GENOMIC DNA]</scope>
    <source>
        <strain evidence="2 3">N6B1</strain>
    </source>
</reference>
<dbReference type="EMBL" id="WISR01000163">
    <property type="protein sequence ID" value="MQW35035.1"/>
    <property type="molecule type" value="Genomic_DNA"/>
</dbReference>
<feature type="chain" id="PRO_5043488669" evidence="1">
    <location>
        <begin position="23"/>
        <end position="144"/>
    </location>
</feature>
<evidence type="ECO:0000313" key="3">
    <source>
        <dbReference type="Proteomes" id="UP000429484"/>
    </source>
</evidence>
<comment type="caution">
    <text evidence="2">The sequence shown here is derived from an EMBL/GenBank/DDBJ whole genome shotgun (WGS) entry which is preliminary data.</text>
</comment>
<evidence type="ECO:0000256" key="1">
    <source>
        <dbReference type="SAM" id="SignalP"/>
    </source>
</evidence>
<keyword evidence="1" id="KW-0732">Signal</keyword>
<gene>
    <name evidence="2" type="ORF">GHK53_20190</name>
</gene>
<dbReference type="RefSeq" id="WP_127635570.1">
    <property type="nucleotide sequence ID" value="NZ_CP026525.1"/>
</dbReference>